<dbReference type="GO" id="GO:0044780">
    <property type="term" value="P:bacterial-type flagellum assembly"/>
    <property type="evidence" value="ECO:0007669"/>
    <property type="project" value="UniProtKB-UniRule"/>
</dbReference>
<reference evidence="11 12" key="1">
    <citation type="submission" date="2022-10" db="EMBL/GenBank/DDBJ databases">
        <title>Comparative genomic analysis of Cohnella hashimotonis sp. nov., isolated from the International Space Station.</title>
        <authorList>
            <person name="Simpson A."/>
            <person name="Venkateswaran K."/>
        </authorList>
    </citation>
    <scope>NUCLEOTIDE SEQUENCE [LARGE SCALE GENOMIC DNA]</scope>
    <source>
        <strain evidence="11 12">DSM 18997</strain>
    </source>
</reference>
<proteinExistence type="inferred from homology"/>
<evidence type="ECO:0000313" key="11">
    <source>
        <dbReference type="EMBL" id="MDG0793559.1"/>
    </source>
</evidence>
<dbReference type="PANTHER" id="PTHR30065:SF1">
    <property type="entry name" value="SURFACE PRESENTATION OF ANTIGENS PROTEIN SPAR"/>
    <property type="match status" value="1"/>
</dbReference>
<keyword evidence="11" id="KW-0966">Cell projection</keyword>
<feature type="transmembrane region" description="Helical" evidence="10">
    <location>
        <begin position="172"/>
        <end position="197"/>
    </location>
</feature>
<comment type="function">
    <text evidence="1 10">Role in flagellar biosynthesis.</text>
</comment>
<protein>
    <recommendedName>
        <fullName evidence="3 9">Flagellar biosynthetic protein FliR</fullName>
    </recommendedName>
</protein>
<evidence type="ECO:0000256" key="6">
    <source>
        <dbReference type="ARBA" id="ARBA00022989"/>
    </source>
</evidence>
<evidence type="ECO:0000313" key="12">
    <source>
        <dbReference type="Proteomes" id="UP001153387"/>
    </source>
</evidence>
<evidence type="ECO:0000256" key="1">
    <source>
        <dbReference type="ARBA" id="ARBA00002578"/>
    </source>
</evidence>
<evidence type="ECO:0000256" key="7">
    <source>
        <dbReference type="ARBA" id="ARBA00023136"/>
    </source>
</evidence>
<keyword evidence="5 10" id="KW-0812">Transmembrane</keyword>
<feature type="transmembrane region" description="Helical" evidence="10">
    <location>
        <begin position="12"/>
        <end position="31"/>
    </location>
</feature>
<dbReference type="GO" id="GO:0009425">
    <property type="term" value="C:bacterial-type flagellum basal body"/>
    <property type="evidence" value="ECO:0007669"/>
    <property type="project" value="UniProtKB-SubCell"/>
</dbReference>
<evidence type="ECO:0000256" key="8">
    <source>
        <dbReference type="ARBA" id="ARBA00023143"/>
    </source>
</evidence>
<keyword evidence="6 10" id="KW-1133">Transmembrane helix</keyword>
<dbReference type="NCBIfam" id="TIGR01400">
    <property type="entry name" value="fliR"/>
    <property type="match status" value="1"/>
</dbReference>
<feature type="transmembrane region" description="Helical" evidence="10">
    <location>
        <begin position="43"/>
        <end position="61"/>
    </location>
</feature>
<gene>
    <name evidence="11" type="primary">fliR</name>
    <name evidence="11" type="ORF">OMP38_24015</name>
</gene>
<feature type="transmembrane region" description="Helical" evidence="10">
    <location>
        <begin position="67"/>
        <end position="91"/>
    </location>
</feature>
<keyword evidence="4 10" id="KW-1003">Cell membrane</keyword>
<feature type="transmembrane region" description="Helical" evidence="10">
    <location>
        <begin position="217"/>
        <end position="245"/>
    </location>
</feature>
<keyword evidence="12" id="KW-1185">Reference proteome</keyword>
<keyword evidence="11" id="KW-0969">Cilium</keyword>
<dbReference type="InterPro" id="IPR006303">
    <property type="entry name" value="FliR"/>
</dbReference>
<evidence type="ECO:0000256" key="3">
    <source>
        <dbReference type="ARBA" id="ARBA00021717"/>
    </source>
</evidence>
<dbReference type="Pfam" id="PF01311">
    <property type="entry name" value="Bac_export_1"/>
    <property type="match status" value="1"/>
</dbReference>
<comment type="subcellular location">
    <subcellularLocation>
        <location evidence="10">Cell membrane</location>
        <topology evidence="10">Multi-pass membrane protein</topology>
    </subcellularLocation>
    <subcellularLocation>
        <location evidence="10">Bacterial flagellum basal body</location>
    </subcellularLocation>
</comment>
<sequence length="262" mass="28856">MTIQDIMQVVPAYMLVLCRISSFVLVAPIFSSRSLPRTFKAGISVYISLLVFLTVGFDSPVPTDAAYIGAVLKEILAGLVIGYTATLFFTLIQTAGTLIDTQIGLGIANILDPISGISAPLFGNLKFMLMMLVFLSTNGHHYLLGAIMNSYKWLPLDNRFFQTIYEGRLTDFLVHTFADTFMLALQISAPLVVAMFVTDVGLGLLARTAPQYNVFVIGVPIKLLIGLTLIILLMPGFSTLFQIVFDRMFDALEKMFVIMKTT</sequence>
<evidence type="ECO:0000256" key="10">
    <source>
        <dbReference type="RuleBase" id="RU362071"/>
    </source>
</evidence>
<evidence type="ECO:0000256" key="9">
    <source>
        <dbReference type="NCBIfam" id="TIGR01400"/>
    </source>
</evidence>
<dbReference type="EMBL" id="JAPDHZ010000004">
    <property type="protein sequence ID" value="MDG0793559.1"/>
    <property type="molecule type" value="Genomic_DNA"/>
</dbReference>
<dbReference type="GO" id="GO:0005886">
    <property type="term" value="C:plasma membrane"/>
    <property type="evidence" value="ECO:0007669"/>
    <property type="project" value="UniProtKB-SubCell"/>
</dbReference>
<dbReference type="InterPro" id="IPR002010">
    <property type="entry name" value="T3SS_IM_R"/>
</dbReference>
<evidence type="ECO:0000256" key="2">
    <source>
        <dbReference type="ARBA" id="ARBA00009772"/>
    </source>
</evidence>
<evidence type="ECO:0000256" key="4">
    <source>
        <dbReference type="ARBA" id="ARBA00022475"/>
    </source>
</evidence>
<evidence type="ECO:0000256" key="5">
    <source>
        <dbReference type="ARBA" id="ARBA00022692"/>
    </source>
</evidence>
<name>A0A9X4KJU2_9BACL</name>
<keyword evidence="7 10" id="KW-0472">Membrane</keyword>
<comment type="caution">
    <text evidence="11">The sequence shown here is derived from an EMBL/GenBank/DDBJ whole genome shotgun (WGS) entry which is preliminary data.</text>
</comment>
<dbReference type="Proteomes" id="UP001153387">
    <property type="component" value="Unassembled WGS sequence"/>
</dbReference>
<keyword evidence="11" id="KW-0282">Flagellum</keyword>
<dbReference type="GO" id="GO:0006605">
    <property type="term" value="P:protein targeting"/>
    <property type="evidence" value="ECO:0007669"/>
    <property type="project" value="UniProtKB-UniRule"/>
</dbReference>
<keyword evidence="8 10" id="KW-0975">Bacterial flagellum</keyword>
<dbReference type="PANTHER" id="PTHR30065">
    <property type="entry name" value="FLAGELLAR BIOSYNTHETIC PROTEIN FLIR"/>
    <property type="match status" value="1"/>
</dbReference>
<dbReference type="PRINTS" id="PR00953">
    <property type="entry name" value="TYPE3IMRPROT"/>
</dbReference>
<organism evidence="11 12">
    <name type="scientific">Cohnella ginsengisoli</name>
    <dbReference type="NCBI Taxonomy" id="425004"/>
    <lineage>
        <taxon>Bacteria</taxon>
        <taxon>Bacillati</taxon>
        <taxon>Bacillota</taxon>
        <taxon>Bacilli</taxon>
        <taxon>Bacillales</taxon>
        <taxon>Paenibacillaceae</taxon>
        <taxon>Cohnella</taxon>
    </lineage>
</organism>
<accession>A0A9X4KJU2</accession>
<comment type="similarity">
    <text evidence="2 10">Belongs to the FliR/MopE/SpaR family.</text>
</comment>
<feature type="transmembrane region" description="Helical" evidence="10">
    <location>
        <begin position="128"/>
        <end position="151"/>
    </location>
</feature>
<dbReference type="AlphaFoldDB" id="A0A9X4KJU2"/>